<evidence type="ECO:0000313" key="13">
    <source>
        <dbReference type="Proteomes" id="UP000184440"/>
    </source>
</evidence>
<dbReference type="PANTHER" id="PTHR24421:SF10">
    <property type="entry name" value="NITRATE_NITRITE SENSOR PROTEIN NARQ"/>
    <property type="match status" value="1"/>
</dbReference>
<keyword evidence="5" id="KW-0547">Nucleotide-binding</keyword>
<dbReference type="Pfam" id="PF23539">
    <property type="entry name" value="DUF7134"/>
    <property type="match status" value="1"/>
</dbReference>
<dbReference type="InterPro" id="IPR050482">
    <property type="entry name" value="Sensor_HK_TwoCompSys"/>
</dbReference>
<dbReference type="Gene3D" id="3.30.565.10">
    <property type="entry name" value="Histidine kinase-like ATPase, C-terminal domain"/>
    <property type="match status" value="1"/>
</dbReference>
<keyword evidence="8" id="KW-0902">Two-component regulatory system</keyword>
<keyword evidence="7" id="KW-0067">ATP-binding</keyword>
<feature type="transmembrane region" description="Helical" evidence="9">
    <location>
        <begin position="101"/>
        <end position="120"/>
    </location>
</feature>
<dbReference type="RefSeq" id="WP_073253481.1">
    <property type="nucleotide sequence ID" value="NZ_FRCS01000002.1"/>
</dbReference>
<evidence type="ECO:0000256" key="8">
    <source>
        <dbReference type="ARBA" id="ARBA00023012"/>
    </source>
</evidence>
<evidence type="ECO:0000256" key="9">
    <source>
        <dbReference type="SAM" id="Phobius"/>
    </source>
</evidence>
<dbReference type="Pfam" id="PF07730">
    <property type="entry name" value="HisKA_3"/>
    <property type="match status" value="1"/>
</dbReference>
<evidence type="ECO:0000313" key="12">
    <source>
        <dbReference type="EMBL" id="SHM92184.1"/>
    </source>
</evidence>
<proteinExistence type="predicted"/>
<comment type="catalytic activity">
    <reaction evidence="1">
        <text>ATP + protein L-histidine = ADP + protein N-phospho-L-histidine.</text>
        <dbReference type="EC" id="2.7.13.3"/>
    </reaction>
</comment>
<evidence type="ECO:0000256" key="7">
    <source>
        <dbReference type="ARBA" id="ARBA00022840"/>
    </source>
</evidence>
<dbReference type="EMBL" id="FRCS01000002">
    <property type="protein sequence ID" value="SHM92184.1"/>
    <property type="molecule type" value="Genomic_DNA"/>
</dbReference>
<evidence type="ECO:0000259" key="11">
    <source>
        <dbReference type="Pfam" id="PF23539"/>
    </source>
</evidence>
<evidence type="ECO:0000256" key="2">
    <source>
        <dbReference type="ARBA" id="ARBA00012438"/>
    </source>
</evidence>
<dbReference type="AlphaFoldDB" id="A0A1M7MMI5"/>
<feature type="domain" description="Signal transduction histidine kinase subgroup 3 dimerisation and phosphoacceptor" evidence="10">
    <location>
        <begin position="180"/>
        <end position="246"/>
    </location>
</feature>
<dbReference type="PANTHER" id="PTHR24421">
    <property type="entry name" value="NITRATE/NITRITE SENSOR PROTEIN NARX-RELATED"/>
    <property type="match status" value="1"/>
</dbReference>
<dbReference type="STRING" id="134849.SAMN05443668_102188"/>
<dbReference type="GO" id="GO:0016020">
    <property type="term" value="C:membrane"/>
    <property type="evidence" value="ECO:0007669"/>
    <property type="project" value="InterPro"/>
</dbReference>
<gene>
    <name evidence="12" type="ORF">SAMN05443668_102188</name>
</gene>
<dbReference type="GO" id="GO:0005524">
    <property type="term" value="F:ATP binding"/>
    <property type="evidence" value="ECO:0007669"/>
    <property type="project" value="UniProtKB-KW"/>
</dbReference>
<dbReference type="Proteomes" id="UP000184440">
    <property type="component" value="Unassembled WGS sequence"/>
</dbReference>
<keyword evidence="9" id="KW-0812">Transmembrane</keyword>
<dbReference type="OrthoDB" id="227596at2"/>
<keyword evidence="13" id="KW-1185">Reference proteome</keyword>
<sequence length="383" mass="40207">MGILTAWRRYTAAHPLAVDAVLAGLLFASVAGPAVAGGNSGGLLFFAPVCAALVFRRRLPIPVLAIELCLAVIGIATGHGAAGIVGSLIAVYTVASRADRTTSITAGAVTAITLGLGTLLNTGEPLLDERNVIVVTWAGLATAAGYAVQNRRAYIAAIEERARRAEQTREEEARRRVAEERLRIARELHDVVAHSIALINVQSGVAAHLLRDQPDAAEEALRHVRAASRTVLDELGTMLGVLRQGDDVDTPVEPAPGLERLEALIETFRDAGLEVQVRVTGRPRRLAPTVDLAAYRISQESLTNAHKHGSAPRIELSVGYEPDAVRIVVRNPATPEGASVPAGTGHGLIGMRERATAVGGQVTTGLRAGTFEVEAVLPAPADG</sequence>
<protein>
    <recommendedName>
        <fullName evidence="2">histidine kinase</fullName>
        <ecNumber evidence="2">2.7.13.3</ecNumber>
    </recommendedName>
</protein>
<keyword evidence="6 12" id="KW-0418">Kinase</keyword>
<keyword evidence="9" id="KW-1133">Transmembrane helix</keyword>
<dbReference type="Gene3D" id="1.20.5.1930">
    <property type="match status" value="1"/>
</dbReference>
<dbReference type="InterPro" id="IPR036890">
    <property type="entry name" value="HATPase_C_sf"/>
</dbReference>
<dbReference type="InterPro" id="IPR055558">
    <property type="entry name" value="DUF7134"/>
</dbReference>
<evidence type="ECO:0000259" key="10">
    <source>
        <dbReference type="Pfam" id="PF07730"/>
    </source>
</evidence>
<dbReference type="GO" id="GO:0046983">
    <property type="term" value="F:protein dimerization activity"/>
    <property type="evidence" value="ECO:0007669"/>
    <property type="project" value="InterPro"/>
</dbReference>
<dbReference type="GO" id="GO:0000155">
    <property type="term" value="F:phosphorelay sensor kinase activity"/>
    <property type="evidence" value="ECO:0007669"/>
    <property type="project" value="InterPro"/>
</dbReference>
<feature type="transmembrane region" description="Helical" evidence="9">
    <location>
        <begin position="132"/>
        <end position="148"/>
    </location>
</feature>
<reference evidence="12 13" key="1">
    <citation type="submission" date="2016-11" db="EMBL/GenBank/DDBJ databases">
        <authorList>
            <person name="Jaros S."/>
            <person name="Januszkiewicz K."/>
            <person name="Wedrychowicz H."/>
        </authorList>
    </citation>
    <scope>NUCLEOTIDE SEQUENCE [LARGE SCALE GENOMIC DNA]</scope>
    <source>
        <strain evidence="12 13">DSM 46144</strain>
    </source>
</reference>
<evidence type="ECO:0000256" key="5">
    <source>
        <dbReference type="ARBA" id="ARBA00022741"/>
    </source>
</evidence>
<accession>A0A1M7MMI5</accession>
<dbReference type="CDD" id="cd16917">
    <property type="entry name" value="HATPase_UhpB-NarQ-NarX-like"/>
    <property type="match status" value="1"/>
</dbReference>
<organism evidence="12 13">
    <name type="scientific">Cryptosporangium aurantiacum</name>
    <dbReference type="NCBI Taxonomy" id="134849"/>
    <lineage>
        <taxon>Bacteria</taxon>
        <taxon>Bacillati</taxon>
        <taxon>Actinomycetota</taxon>
        <taxon>Actinomycetes</taxon>
        <taxon>Cryptosporangiales</taxon>
        <taxon>Cryptosporangiaceae</taxon>
        <taxon>Cryptosporangium</taxon>
    </lineage>
</organism>
<dbReference type="InterPro" id="IPR011712">
    <property type="entry name" value="Sig_transdc_His_kin_sub3_dim/P"/>
</dbReference>
<keyword evidence="9" id="KW-0472">Membrane</keyword>
<feature type="domain" description="DUF7134" evidence="11">
    <location>
        <begin position="8"/>
        <end position="146"/>
    </location>
</feature>
<evidence type="ECO:0000256" key="6">
    <source>
        <dbReference type="ARBA" id="ARBA00022777"/>
    </source>
</evidence>
<evidence type="ECO:0000256" key="1">
    <source>
        <dbReference type="ARBA" id="ARBA00000085"/>
    </source>
</evidence>
<name>A0A1M7MMI5_9ACTN</name>
<feature type="transmembrane region" description="Helical" evidence="9">
    <location>
        <begin position="68"/>
        <end position="95"/>
    </location>
</feature>
<dbReference type="EC" id="2.7.13.3" evidence="2"/>
<keyword evidence="3" id="KW-0597">Phosphoprotein</keyword>
<evidence type="ECO:0000256" key="4">
    <source>
        <dbReference type="ARBA" id="ARBA00022679"/>
    </source>
</evidence>
<dbReference type="SUPFAM" id="SSF55874">
    <property type="entry name" value="ATPase domain of HSP90 chaperone/DNA topoisomerase II/histidine kinase"/>
    <property type="match status" value="1"/>
</dbReference>
<feature type="transmembrane region" description="Helical" evidence="9">
    <location>
        <begin position="37"/>
        <end position="56"/>
    </location>
</feature>
<evidence type="ECO:0000256" key="3">
    <source>
        <dbReference type="ARBA" id="ARBA00022553"/>
    </source>
</evidence>
<keyword evidence="4" id="KW-0808">Transferase</keyword>